<dbReference type="GO" id="GO:0080008">
    <property type="term" value="C:Cul4-RING E3 ubiquitin ligase complex"/>
    <property type="evidence" value="ECO:0007669"/>
    <property type="project" value="TreeGrafter"/>
</dbReference>
<feature type="region of interest" description="Disordered" evidence="4">
    <location>
        <begin position="606"/>
        <end position="649"/>
    </location>
</feature>
<dbReference type="PROSITE" id="PS50294">
    <property type="entry name" value="WD_REPEATS_REGION"/>
    <property type="match status" value="1"/>
</dbReference>
<dbReference type="PANTHER" id="PTHR15574">
    <property type="entry name" value="WD REPEAT DOMAIN-CONTAINING FAMILY"/>
    <property type="match status" value="1"/>
</dbReference>
<name>A0A8J5UUU0_9HYME</name>
<feature type="compositionally biased region" description="Low complexity" evidence="4">
    <location>
        <begin position="614"/>
        <end position="635"/>
    </location>
</feature>
<evidence type="ECO:0000256" key="3">
    <source>
        <dbReference type="PROSITE-ProRule" id="PRU00221"/>
    </source>
</evidence>
<feature type="compositionally biased region" description="Basic residues" evidence="4">
    <location>
        <begin position="149"/>
        <end position="163"/>
    </location>
</feature>
<protein>
    <recommendedName>
        <fullName evidence="7">DDB1- and CUL4-associated factor 8</fullName>
    </recommendedName>
</protein>
<dbReference type="GO" id="GO:0005737">
    <property type="term" value="C:cytoplasm"/>
    <property type="evidence" value="ECO:0007669"/>
    <property type="project" value="TreeGrafter"/>
</dbReference>
<evidence type="ECO:0000256" key="1">
    <source>
        <dbReference type="ARBA" id="ARBA00022574"/>
    </source>
</evidence>
<dbReference type="EMBL" id="JAAOIC020000047">
    <property type="protein sequence ID" value="KAG8037860.1"/>
    <property type="molecule type" value="Genomic_DNA"/>
</dbReference>
<feature type="compositionally biased region" description="Basic and acidic residues" evidence="4">
    <location>
        <begin position="164"/>
        <end position="182"/>
    </location>
</feature>
<dbReference type="InterPro" id="IPR045151">
    <property type="entry name" value="DCAF8"/>
</dbReference>
<reference evidence="5" key="1">
    <citation type="submission" date="2020-03" db="EMBL/GenBank/DDBJ databases">
        <authorList>
            <person name="Chebbi M.A."/>
            <person name="Drezen J.M."/>
        </authorList>
    </citation>
    <scope>NUCLEOTIDE SEQUENCE</scope>
    <source>
        <tissue evidence="5">Whole body</tissue>
    </source>
</reference>
<dbReference type="Pfam" id="PF00400">
    <property type="entry name" value="WD40"/>
    <property type="match status" value="3"/>
</dbReference>
<dbReference type="AlphaFoldDB" id="A0A8J5UUU0"/>
<reference evidence="5" key="2">
    <citation type="submission" date="2021-04" db="EMBL/GenBank/DDBJ databases">
        <title>Genome-wide patterns of bracovirus chromosomal integration into multiple host tissues during parasitism.</title>
        <authorList>
            <person name="Chebbi M.A.C."/>
        </authorList>
    </citation>
    <scope>NUCLEOTIDE SEQUENCE</scope>
    <source>
        <tissue evidence="5">Whole body</tissue>
    </source>
</reference>
<proteinExistence type="predicted"/>
<evidence type="ECO:0000256" key="4">
    <source>
        <dbReference type="SAM" id="MobiDB-lite"/>
    </source>
</evidence>
<dbReference type="OrthoDB" id="4869960at2759"/>
<gene>
    <name evidence="5" type="ORF">G9C98_006071</name>
</gene>
<comment type="caution">
    <text evidence="5">The sequence shown here is derived from an EMBL/GenBank/DDBJ whole genome shotgun (WGS) entry which is preliminary data.</text>
</comment>
<keyword evidence="1 3" id="KW-0853">WD repeat</keyword>
<accession>A0A8J5UUU0</accession>
<dbReference type="Proteomes" id="UP000729913">
    <property type="component" value="Unassembled WGS sequence"/>
</dbReference>
<dbReference type="InterPro" id="IPR001680">
    <property type="entry name" value="WD40_rpt"/>
</dbReference>
<feature type="compositionally biased region" description="Basic and acidic residues" evidence="4">
    <location>
        <begin position="1"/>
        <end position="21"/>
    </location>
</feature>
<feature type="region of interest" description="Disordered" evidence="4">
    <location>
        <begin position="86"/>
        <end position="222"/>
    </location>
</feature>
<sequence>MDNDKDQVTKNVKEDKNKNTEYCDETVNGNLSNMEVENKTDDNSIREIVINNLSMDCDNAIEKNLGNCDEDNNKIDSVDCRTDNEPLEKKYKPANVNGLLENHDNNVPIDNPLEDILDNVGSGNPSSENNKNSGSSGADKNLPSCSHAKIQKPKSKLKKRHYRKNSDNNEDSDSKSGKKARDSNSSSQELDSSVDDESYNVVDPEKTKGDSDEWSTASEEEISMEVPEVLTKVKPKPKWFMVPEMINREIGNNRFFNRRFYGSLHTVQRLELMHKLNGHEGCVNALNFSEDGTKLASGSDDLQVIVWDWASGKKRGVFETGHSLNVFEAKWLSIDYESYIVTCARDGQVRLLDLNTNVHKKLASHREEARRLATHSDNPYNILSVGDDGKVLSIDIRVEKSTRLMTVKEDGNHTMLYTIHINPRDSQYFCVGGRSQITSYNDDDIYLFDTVSPNPTQDYAHKYEGHRNSATVKSVNFFGPKSEFIVSGSDCGNIFFWDKNSEAIVQWMQGDDQGVVNCLESHPFIPMLATSGLDSDVKIWVPTSGFPPAMKDLDVCVKTNMKRRADDITREPDPFDSRMLAVFLRHISRYRSFRVSSRLGRIQGASAAQRAANDRSYGNNSDSSNDSSSSRNSDSQSDDDMEGHQCSTS</sequence>
<evidence type="ECO:0000256" key="2">
    <source>
        <dbReference type="ARBA" id="ARBA00022737"/>
    </source>
</evidence>
<dbReference type="PROSITE" id="PS50082">
    <property type="entry name" value="WD_REPEATS_2"/>
    <property type="match status" value="1"/>
</dbReference>
<organism evidence="5 6">
    <name type="scientific">Cotesia typhae</name>
    <dbReference type="NCBI Taxonomy" id="2053667"/>
    <lineage>
        <taxon>Eukaryota</taxon>
        <taxon>Metazoa</taxon>
        <taxon>Ecdysozoa</taxon>
        <taxon>Arthropoda</taxon>
        <taxon>Hexapoda</taxon>
        <taxon>Insecta</taxon>
        <taxon>Pterygota</taxon>
        <taxon>Neoptera</taxon>
        <taxon>Endopterygota</taxon>
        <taxon>Hymenoptera</taxon>
        <taxon>Apocrita</taxon>
        <taxon>Ichneumonoidea</taxon>
        <taxon>Braconidae</taxon>
        <taxon>Microgastrinae</taxon>
        <taxon>Cotesia</taxon>
    </lineage>
</organism>
<evidence type="ECO:0008006" key="7">
    <source>
        <dbReference type="Google" id="ProtNLM"/>
    </source>
</evidence>
<keyword evidence="6" id="KW-1185">Reference proteome</keyword>
<dbReference type="SMART" id="SM00320">
    <property type="entry name" value="WD40"/>
    <property type="match status" value="6"/>
</dbReference>
<feature type="compositionally biased region" description="Low complexity" evidence="4">
    <location>
        <begin position="121"/>
        <end position="137"/>
    </location>
</feature>
<feature type="repeat" description="WD" evidence="3">
    <location>
        <begin position="276"/>
        <end position="317"/>
    </location>
</feature>
<dbReference type="PANTHER" id="PTHR15574:SF21">
    <property type="entry name" value="DDB1- AND CUL4-ASSOCIATED FACTOR 8"/>
    <property type="match status" value="1"/>
</dbReference>
<evidence type="ECO:0000313" key="5">
    <source>
        <dbReference type="EMBL" id="KAG8037860.1"/>
    </source>
</evidence>
<feature type="region of interest" description="Disordered" evidence="4">
    <location>
        <begin position="1"/>
        <end position="24"/>
    </location>
</feature>
<evidence type="ECO:0000313" key="6">
    <source>
        <dbReference type="Proteomes" id="UP000729913"/>
    </source>
</evidence>
<keyword evidence="2" id="KW-0677">Repeat</keyword>